<dbReference type="SUPFAM" id="SSF48371">
    <property type="entry name" value="ARM repeat"/>
    <property type="match status" value="1"/>
</dbReference>
<gene>
    <name evidence="1" type="ORF">BCR42DRAFT_413953</name>
</gene>
<evidence type="ECO:0000313" key="1">
    <source>
        <dbReference type="EMBL" id="ORZ17116.1"/>
    </source>
</evidence>
<dbReference type="OrthoDB" id="69088at2759"/>
<dbReference type="Proteomes" id="UP000193560">
    <property type="component" value="Unassembled WGS sequence"/>
</dbReference>
<organism evidence="1 2">
    <name type="scientific">Absidia repens</name>
    <dbReference type="NCBI Taxonomy" id="90262"/>
    <lineage>
        <taxon>Eukaryota</taxon>
        <taxon>Fungi</taxon>
        <taxon>Fungi incertae sedis</taxon>
        <taxon>Mucoromycota</taxon>
        <taxon>Mucoromycotina</taxon>
        <taxon>Mucoromycetes</taxon>
        <taxon>Mucorales</taxon>
        <taxon>Cunninghamellaceae</taxon>
        <taxon>Absidia</taxon>
    </lineage>
</organism>
<dbReference type="AlphaFoldDB" id="A0A1X2IIF2"/>
<proteinExistence type="predicted"/>
<dbReference type="EMBL" id="MCGE01000010">
    <property type="protein sequence ID" value="ORZ17116.1"/>
    <property type="molecule type" value="Genomic_DNA"/>
</dbReference>
<accession>A0A1X2IIF2</accession>
<comment type="caution">
    <text evidence="1">The sequence shown here is derived from an EMBL/GenBank/DDBJ whole genome shotgun (WGS) entry which is preliminary data.</text>
</comment>
<keyword evidence="2" id="KW-1185">Reference proteome</keyword>
<reference evidence="1 2" key="1">
    <citation type="submission" date="2016-07" db="EMBL/GenBank/DDBJ databases">
        <title>Pervasive Adenine N6-methylation of Active Genes in Fungi.</title>
        <authorList>
            <consortium name="DOE Joint Genome Institute"/>
            <person name="Mondo S.J."/>
            <person name="Dannebaum R.O."/>
            <person name="Kuo R.C."/>
            <person name="Labutti K."/>
            <person name="Haridas S."/>
            <person name="Kuo A."/>
            <person name="Salamov A."/>
            <person name="Ahrendt S.R."/>
            <person name="Lipzen A."/>
            <person name="Sullivan W."/>
            <person name="Andreopoulos W.B."/>
            <person name="Clum A."/>
            <person name="Lindquist E."/>
            <person name="Daum C."/>
            <person name="Ramamoorthy G.K."/>
            <person name="Gryganskyi A."/>
            <person name="Culley D."/>
            <person name="Magnuson J.K."/>
            <person name="James T.Y."/>
            <person name="O'Malley M.A."/>
            <person name="Stajich J.E."/>
            <person name="Spatafora J.W."/>
            <person name="Visel A."/>
            <person name="Grigoriev I.V."/>
        </authorList>
    </citation>
    <scope>NUCLEOTIDE SEQUENCE [LARGE SCALE GENOMIC DNA]</scope>
    <source>
        <strain evidence="1 2">NRRL 1336</strain>
    </source>
</reference>
<sequence>MITSCSEKVLDKLRHDILRTPTTASVNKQNKLIITIAYLKQFLIPHGDRLVKWTYDILLAKISSAKTGDALHDRVTKYLVGFLTRCLSFLEAIYNSSLGTLFELTKETLQQSHDNAIWILSLVADQLPEFVIPAFHRYLITQLVDIGNPITMASSTVEDNPINIITMLGREIWNTLLDKHASLVRSSVVDLLESYLLIMDSFTSDRSMNMAEMDQVGEQNIQPYILGYILTLPLISTRLTNECWPVLFKKLYHKNMIGTLLVYEKNIGYSKIRGSSGELVSVSNVFGYWLSNVAFVPDGVIMNHALDVAVMVDTVVYDQRLNLQHLVPSEGKSIMDTFLPSFSHNDISSASIDLVDDWVLPLLNPAPQYQESINQPRETHQLKIPIFFLQLAILKDGTLDTALELVIKLMSRLPIPAVNNFGPSTNSSGYLLRSMMETVEEKWPSFFSTMLEQLFSKAMALNITGNNEDTAKVENIFGNLAIISNDQQGNPMDTSLSPSLLESFSFYMASHWRQVMVLFLNHPSNNCHAMGYRVLLNSKFWQQDQQLQSDDITTICKTFTDSWFKLLKSRYSLVSDNNDDEYNGPGKMDTTLVELQHLIIQCILHETTSSTMLSMLLDAILNGNLDTFPRLDADYSSSSKMSSFLTRVAPGHSSNGTRSGQNGLGPPRYIPNIELLESDTNHKDKIYLDNIRRTANIFSESSKGAISSGSGTQLMEIINSKLPTQSEVSLDLYDEALPHNIPYSHDITNGGAFKDRPVLFLILDQHLTTDPELSMAFIRSIFIYFITFWNLHEVTSKSTCLHFATQLEETLHLLRWMKSVSKIKRHHTNIYLRMSKFLYKFLDAS</sequence>
<evidence type="ECO:0000313" key="2">
    <source>
        <dbReference type="Proteomes" id="UP000193560"/>
    </source>
</evidence>
<name>A0A1X2IIF2_9FUNG</name>
<dbReference type="STRING" id="90262.A0A1X2IIF2"/>
<dbReference type="InterPro" id="IPR016024">
    <property type="entry name" value="ARM-type_fold"/>
</dbReference>
<protein>
    <submittedName>
        <fullName evidence="1">Uncharacterized protein</fullName>
    </submittedName>
</protein>